<sequence length="633" mass="65732">MDTLSLADLAEASAAEAAAMAAATRHGRRFATRSAKRARLVDLEATLDAGGPEAMFTQVTLAEVHASELQEPGDGASPLDRHHGAALLCWLSDSTCIGLIELERAPGIGQLRLHAASSKSQCTRELCGANDCCNEEAFVVQVHEPRGGRRSFIARRAGVGDYVVFAGRHLHFSTALVPGEALREQALSRYFDALPEATRRDAVVCVGRISLTWPSLLAAAAADPERAGAEPPLAWPGARTSFEGRGMGPPRSRLGAVSDLPCVGPSRLEGEEVLSPPAGSPFAGSPFDAALSAFGAAPAGLGLGLGRFGAASLDALRRGSTFESGSAFDEERSSGPLALSGHSRPSDALDQEGYAGDKSSGASSENEVESSVRSILPMLARVAMPTPRSFGFDELATVAIPSHTAVVDSSDATVAGTAGSASASDGASMLDSLWTSVTGDKEYDLHDRRVTVLTLHMEEMAKQAEVSAKELAAAKATIADYDAKAKARGPMERKLFAKLEATQLELRKAREAKRAAEARAEAQASRQASSEPPPGVAAAAGSSDDPSAGLLARARAADAGDGRASLNRRHVSAELARKSAIGEGLAHARDALVARAEAAEEAVRTARSAARAEARERTEAAAQRLSSQAGGPR</sequence>
<name>A0A0D3KEV0_EMIH1</name>
<proteinExistence type="predicted"/>
<dbReference type="EnsemblProtists" id="EOD34285">
    <property type="protein sequence ID" value="EOD34285"/>
    <property type="gene ID" value="EMIHUDRAFT_449330"/>
</dbReference>
<feature type="compositionally biased region" description="Polar residues" evidence="1">
    <location>
        <begin position="624"/>
        <end position="633"/>
    </location>
</feature>
<feature type="region of interest" description="Disordered" evidence="1">
    <location>
        <begin position="323"/>
        <end position="369"/>
    </location>
</feature>
<dbReference type="RefSeq" id="XP_005786714.1">
    <property type="nucleotide sequence ID" value="XM_005786657.1"/>
</dbReference>
<dbReference type="GeneID" id="17279556"/>
<protein>
    <submittedName>
        <fullName evidence="2">Uncharacterized protein</fullName>
    </submittedName>
</protein>
<dbReference type="AlphaFoldDB" id="A0A0D3KEV0"/>
<feature type="region of interest" description="Disordered" evidence="1">
    <location>
        <begin position="609"/>
        <end position="633"/>
    </location>
</feature>
<evidence type="ECO:0000313" key="2">
    <source>
        <dbReference type="EnsemblProtists" id="EOD34285"/>
    </source>
</evidence>
<dbReference type="PaxDb" id="2903-EOD34285"/>
<dbReference type="HOGENOM" id="CLU_432423_0_0_1"/>
<feature type="region of interest" description="Disordered" evidence="1">
    <location>
        <begin position="510"/>
        <end position="547"/>
    </location>
</feature>
<reference evidence="2" key="2">
    <citation type="submission" date="2024-10" db="UniProtKB">
        <authorList>
            <consortium name="EnsemblProtists"/>
        </authorList>
    </citation>
    <scope>IDENTIFICATION</scope>
</reference>
<dbReference type="Proteomes" id="UP000013827">
    <property type="component" value="Unassembled WGS sequence"/>
</dbReference>
<reference evidence="3" key="1">
    <citation type="journal article" date="2013" name="Nature">
        <title>Pan genome of the phytoplankton Emiliania underpins its global distribution.</title>
        <authorList>
            <person name="Read B.A."/>
            <person name="Kegel J."/>
            <person name="Klute M.J."/>
            <person name="Kuo A."/>
            <person name="Lefebvre S.C."/>
            <person name="Maumus F."/>
            <person name="Mayer C."/>
            <person name="Miller J."/>
            <person name="Monier A."/>
            <person name="Salamov A."/>
            <person name="Young J."/>
            <person name="Aguilar M."/>
            <person name="Claverie J.M."/>
            <person name="Frickenhaus S."/>
            <person name="Gonzalez K."/>
            <person name="Herman E.K."/>
            <person name="Lin Y.C."/>
            <person name="Napier J."/>
            <person name="Ogata H."/>
            <person name="Sarno A.F."/>
            <person name="Shmutz J."/>
            <person name="Schroeder D."/>
            <person name="de Vargas C."/>
            <person name="Verret F."/>
            <person name="von Dassow P."/>
            <person name="Valentin K."/>
            <person name="Van de Peer Y."/>
            <person name="Wheeler G."/>
            <person name="Dacks J.B."/>
            <person name="Delwiche C.F."/>
            <person name="Dyhrman S.T."/>
            <person name="Glockner G."/>
            <person name="John U."/>
            <person name="Richards T."/>
            <person name="Worden A.Z."/>
            <person name="Zhang X."/>
            <person name="Grigoriev I.V."/>
            <person name="Allen A.E."/>
            <person name="Bidle K."/>
            <person name="Borodovsky M."/>
            <person name="Bowler C."/>
            <person name="Brownlee C."/>
            <person name="Cock J.M."/>
            <person name="Elias M."/>
            <person name="Gladyshev V.N."/>
            <person name="Groth M."/>
            <person name="Guda C."/>
            <person name="Hadaegh A."/>
            <person name="Iglesias-Rodriguez M.D."/>
            <person name="Jenkins J."/>
            <person name="Jones B.M."/>
            <person name="Lawson T."/>
            <person name="Leese F."/>
            <person name="Lindquist E."/>
            <person name="Lobanov A."/>
            <person name="Lomsadze A."/>
            <person name="Malik S.B."/>
            <person name="Marsh M.E."/>
            <person name="Mackinder L."/>
            <person name="Mock T."/>
            <person name="Mueller-Roeber B."/>
            <person name="Pagarete A."/>
            <person name="Parker M."/>
            <person name="Probert I."/>
            <person name="Quesneville H."/>
            <person name="Raines C."/>
            <person name="Rensing S.A."/>
            <person name="Riano-Pachon D.M."/>
            <person name="Richier S."/>
            <person name="Rokitta S."/>
            <person name="Shiraiwa Y."/>
            <person name="Soanes D.M."/>
            <person name="van der Giezen M."/>
            <person name="Wahlund T.M."/>
            <person name="Williams B."/>
            <person name="Wilson W."/>
            <person name="Wolfe G."/>
            <person name="Wurch L.L."/>
        </authorList>
    </citation>
    <scope>NUCLEOTIDE SEQUENCE</scope>
</reference>
<feature type="compositionally biased region" description="Basic and acidic residues" evidence="1">
    <location>
        <begin position="510"/>
        <end position="520"/>
    </location>
</feature>
<evidence type="ECO:0000256" key="1">
    <source>
        <dbReference type="SAM" id="MobiDB-lite"/>
    </source>
</evidence>
<accession>A0A0D3KEV0</accession>
<keyword evidence="3" id="KW-1185">Reference proteome</keyword>
<organism evidence="2 3">
    <name type="scientific">Emiliania huxleyi (strain CCMP1516)</name>
    <dbReference type="NCBI Taxonomy" id="280463"/>
    <lineage>
        <taxon>Eukaryota</taxon>
        <taxon>Haptista</taxon>
        <taxon>Haptophyta</taxon>
        <taxon>Prymnesiophyceae</taxon>
        <taxon>Isochrysidales</taxon>
        <taxon>Noelaerhabdaceae</taxon>
        <taxon>Emiliania</taxon>
    </lineage>
</organism>
<feature type="compositionally biased region" description="Low complexity" evidence="1">
    <location>
        <begin position="521"/>
        <end position="547"/>
    </location>
</feature>
<feature type="region of interest" description="Disordered" evidence="1">
    <location>
        <begin position="227"/>
        <end position="258"/>
    </location>
</feature>
<feature type="compositionally biased region" description="Basic and acidic residues" evidence="1">
    <location>
        <begin position="609"/>
        <end position="619"/>
    </location>
</feature>
<dbReference type="KEGG" id="ehx:EMIHUDRAFT_449330"/>
<feature type="compositionally biased region" description="Low complexity" evidence="1">
    <location>
        <begin position="359"/>
        <end position="369"/>
    </location>
</feature>
<evidence type="ECO:0000313" key="3">
    <source>
        <dbReference type="Proteomes" id="UP000013827"/>
    </source>
</evidence>